<reference evidence="1" key="1">
    <citation type="submission" date="2020-02" db="EMBL/GenBank/DDBJ databases">
        <authorList>
            <person name="Meier V. D."/>
        </authorList>
    </citation>
    <scope>NUCLEOTIDE SEQUENCE</scope>
    <source>
        <strain evidence="1">AVDCRST_MAG46</strain>
    </source>
</reference>
<proteinExistence type="predicted"/>
<evidence type="ECO:0000313" key="1">
    <source>
        <dbReference type="EMBL" id="CAA9362301.1"/>
    </source>
</evidence>
<organism evidence="1">
    <name type="scientific">uncultured Nocardioidaceae bacterium</name>
    <dbReference type="NCBI Taxonomy" id="253824"/>
    <lineage>
        <taxon>Bacteria</taxon>
        <taxon>Bacillati</taxon>
        <taxon>Actinomycetota</taxon>
        <taxon>Actinomycetes</taxon>
        <taxon>Propionibacteriales</taxon>
        <taxon>Nocardioidaceae</taxon>
        <taxon>environmental samples</taxon>
    </lineage>
</organism>
<protein>
    <submittedName>
        <fullName evidence="1">Uncharacterized protein</fullName>
    </submittedName>
</protein>
<accession>A0A6J4MKI1</accession>
<name>A0A6J4MKI1_9ACTN</name>
<sequence>MRVSETSLTLDHPHGDAAVDAVASRKSMAGDAATPTIGDVAAFRRGSL</sequence>
<gene>
    <name evidence="1" type="ORF">AVDCRST_MAG46-3389</name>
</gene>
<dbReference type="AlphaFoldDB" id="A0A6J4MKI1"/>
<dbReference type="EMBL" id="CADCUD010000240">
    <property type="protein sequence ID" value="CAA9362301.1"/>
    <property type="molecule type" value="Genomic_DNA"/>
</dbReference>